<keyword evidence="5 8" id="KW-0812">Transmembrane</keyword>
<dbReference type="PANTHER" id="PTHR33908">
    <property type="entry name" value="MANNOSYLTRANSFERASE YKCB-RELATED"/>
    <property type="match status" value="1"/>
</dbReference>
<dbReference type="GO" id="GO:0016763">
    <property type="term" value="F:pentosyltransferase activity"/>
    <property type="evidence" value="ECO:0007669"/>
    <property type="project" value="TreeGrafter"/>
</dbReference>
<dbReference type="GO" id="GO:0010041">
    <property type="term" value="P:response to iron(III) ion"/>
    <property type="evidence" value="ECO:0007669"/>
    <property type="project" value="TreeGrafter"/>
</dbReference>
<dbReference type="Proteomes" id="UP000294614">
    <property type="component" value="Unassembled WGS sequence"/>
</dbReference>
<evidence type="ECO:0000256" key="7">
    <source>
        <dbReference type="ARBA" id="ARBA00023136"/>
    </source>
</evidence>
<evidence type="ECO:0000256" key="1">
    <source>
        <dbReference type="ARBA" id="ARBA00004651"/>
    </source>
</evidence>
<evidence type="ECO:0000256" key="3">
    <source>
        <dbReference type="ARBA" id="ARBA00022676"/>
    </source>
</evidence>
<evidence type="ECO:0000256" key="5">
    <source>
        <dbReference type="ARBA" id="ARBA00022692"/>
    </source>
</evidence>
<dbReference type="GO" id="GO:0000030">
    <property type="term" value="F:mannosyltransferase activity"/>
    <property type="evidence" value="ECO:0007669"/>
    <property type="project" value="InterPro"/>
</dbReference>
<accession>A0A4R1K7S9</accession>
<dbReference type="GO" id="GO:0009103">
    <property type="term" value="P:lipopolysaccharide biosynthetic process"/>
    <property type="evidence" value="ECO:0007669"/>
    <property type="project" value="UniProtKB-ARBA"/>
</dbReference>
<evidence type="ECO:0000256" key="6">
    <source>
        <dbReference type="ARBA" id="ARBA00022989"/>
    </source>
</evidence>
<keyword evidence="2" id="KW-1003">Cell membrane</keyword>
<evidence type="ECO:0000259" key="9">
    <source>
        <dbReference type="Pfam" id="PF02366"/>
    </source>
</evidence>
<sequence>MSETFTSSNLKNSLRLLEGSRFYLFLVLYFVVLLLPAFWLDIMETTDARYAEIGREMLRNRDYITPFYNGIKHFHKPPFTYWMTAFGLDIFGVNGLGARFFLAVFSVMSLIYTRAMTFTLTGDRDKADLSVLILSSSLLFLIVSRVISTDIYLTFFTVAALAHMFEQIYGSKSIRNAILCGIFFGFGFLTKGPIIFLFTLLPFVFMCFVSREHRRAFGIWDWLAMLLVFVCVALPWYLAVINANEGLLHYFLYDQTVERVADAERFSRSQPFYFFPAVILGTFLPWLFYFFANIRNARFVKGGAWIYMYVLIPFIVFQLSASKLATYILPFYPIMAVLASGRAERPLIPNMIGYIFLVVGIAVGATPIFVEYLRDYWMFISGSAAAYCTLTMYFIEKHWFQQRYHFTVSVSLILVTLLVYGGLCFSGPYIKGYRLSGDDIKKFDPQGKYDIVIYSAFTPSLSFYTDRVVPISFGKRRETQFQTEEEFKDIYFRNNQELVRYLDQREEYIIFTYKKNYDRYIGLTGDKCELISDRGDKKVAYFCRKGTRPGNEIRSGELYRYIP</sequence>
<keyword evidence="11" id="KW-1185">Reference proteome</keyword>
<evidence type="ECO:0000256" key="2">
    <source>
        <dbReference type="ARBA" id="ARBA00022475"/>
    </source>
</evidence>
<organism evidence="10 11">
    <name type="scientific">Seleniivibrio woodruffii</name>
    <dbReference type="NCBI Taxonomy" id="1078050"/>
    <lineage>
        <taxon>Bacteria</taxon>
        <taxon>Pseudomonadati</taxon>
        <taxon>Deferribacterota</taxon>
        <taxon>Deferribacteres</taxon>
        <taxon>Deferribacterales</taxon>
        <taxon>Geovibrionaceae</taxon>
        <taxon>Seleniivibrio</taxon>
    </lineage>
</organism>
<dbReference type="OrthoDB" id="9815691at2"/>
<feature type="transmembrane region" description="Helical" evidence="8">
    <location>
        <begin position="20"/>
        <end position="40"/>
    </location>
</feature>
<evidence type="ECO:0000313" key="10">
    <source>
        <dbReference type="EMBL" id="TCK60368.1"/>
    </source>
</evidence>
<dbReference type="RefSeq" id="WP_132873024.1">
    <property type="nucleotide sequence ID" value="NZ_SMGG01000004.1"/>
</dbReference>
<feature type="domain" description="ArnT-like N-terminal" evidence="9">
    <location>
        <begin position="43"/>
        <end position="240"/>
    </location>
</feature>
<feature type="transmembrane region" description="Helical" evidence="8">
    <location>
        <begin position="132"/>
        <end position="161"/>
    </location>
</feature>
<dbReference type="InterPro" id="IPR003342">
    <property type="entry name" value="ArnT-like_N"/>
</dbReference>
<feature type="transmembrane region" description="Helical" evidence="8">
    <location>
        <begin position="304"/>
        <end position="321"/>
    </location>
</feature>
<dbReference type="InterPro" id="IPR050297">
    <property type="entry name" value="LipidA_mod_glycosyltrf_83"/>
</dbReference>
<comment type="subcellular location">
    <subcellularLocation>
        <location evidence="1">Cell membrane</location>
        <topology evidence="1">Multi-pass membrane protein</topology>
    </subcellularLocation>
</comment>
<keyword evidence="3" id="KW-0328">Glycosyltransferase</keyword>
<keyword evidence="4 10" id="KW-0808">Transferase</keyword>
<proteinExistence type="predicted"/>
<feature type="transmembrane region" description="Helical" evidence="8">
    <location>
        <begin position="272"/>
        <end position="292"/>
    </location>
</feature>
<dbReference type="GO" id="GO:0006493">
    <property type="term" value="P:protein O-linked glycosylation"/>
    <property type="evidence" value="ECO:0007669"/>
    <property type="project" value="InterPro"/>
</dbReference>
<feature type="transmembrane region" description="Helical" evidence="8">
    <location>
        <begin position="194"/>
        <end position="210"/>
    </location>
</feature>
<dbReference type="PANTHER" id="PTHR33908:SF3">
    <property type="entry name" value="UNDECAPRENYL PHOSPHATE-ALPHA-4-AMINO-4-DEOXY-L-ARABINOSE ARABINOSYL TRANSFERASE"/>
    <property type="match status" value="1"/>
</dbReference>
<dbReference type="AlphaFoldDB" id="A0A4R1K7S9"/>
<dbReference type="EMBL" id="SMGG01000004">
    <property type="protein sequence ID" value="TCK60368.1"/>
    <property type="molecule type" value="Genomic_DNA"/>
</dbReference>
<reference evidence="10 11" key="1">
    <citation type="submission" date="2019-03" db="EMBL/GenBank/DDBJ databases">
        <title>Genomic Encyclopedia of Type Strains, Phase IV (KMG-IV): sequencing the most valuable type-strain genomes for metagenomic binning, comparative biology and taxonomic classification.</title>
        <authorList>
            <person name="Goeker M."/>
        </authorList>
    </citation>
    <scope>NUCLEOTIDE SEQUENCE [LARGE SCALE GENOMIC DNA]</scope>
    <source>
        <strain evidence="10 11">DSM 24984</strain>
    </source>
</reference>
<feature type="transmembrane region" description="Helical" evidence="8">
    <location>
        <begin position="222"/>
        <end position="243"/>
    </location>
</feature>
<keyword evidence="6 8" id="KW-1133">Transmembrane helix</keyword>
<feature type="transmembrane region" description="Helical" evidence="8">
    <location>
        <begin position="351"/>
        <end position="370"/>
    </location>
</feature>
<dbReference type="Pfam" id="PF02366">
    <property type="entry name" value="PMT"/>
    <property type="match status" value="1"/>
</dbReference>
<evidence type="ECO:0000256" key="4">
    <source>
        <dbReference type="ARBA" id="ARBA00022679"/>
    </source>
</evidence>
<gene>
    <name evidence="10" type="ORF">C8D98_1240</name>
</gene>
<keyword evidence="7 8" id="KW-0472">Membrane</keyword>
<dbReference type="GO" id="GO:0005886">
    <property type="term" value="C:plasma membrane"/>
    <property type="evidence" value="ECO:0007669"/>
    <property type="project" value="UniProtKB-SubCell"/>
</dbReference>
<name>A0A4R1K7S9_9BACT</name>
<protein>
    <submittedName>
        <fullName evidence="10">4-amino-4-deoxy-L-arabinose transferase</fullName>
    </submittedName>
</protein>
<evidence type="ECO:0000256" key="8">
    <source>
        <dbReference type="SAM" id="Phobius"/>
    </source>
</evidence>
<feature type="transmembrane region" description="Helical" evidence="8">
    <location>
        <begin position="79"/>
        <end position="112"/>
    </location>
</feature>
<comment type="caution">
    <text evidence="10">The sequence shown here is derived from an EMBL/GenBank/DDBJ whole genome shotgun (WGS) entry which is preliminary data.</text>
</comment>
<feature type="transmembrane region" description="Helical" evidence="8">
    <location>
        <begin position="407"/>
        <end position="430"/>
    </location>
</feature>
<feature type="transmembrane region" description="Helical" evidence="8">
    <location>
        <begin position="376"/>
        <end position="395"/>
    </location>
</feature>
<evidence type="ECO:0000313" key="11">
    <source>
        <dbReference type="Proteomes" id="UP000294614"/>
    </source>
</evidence>